<keyword evidence="1" id="KW-0472">Membrane</keyword>
<reference evidence="3 4" key="1">
    <citation type="submission" date="2018-03" db="EMBL/GenBank/DDBJ databases">
        <title>Genomic Encyclopedia of Type Strains, Phase III (KMG-III): the genomes of soil and plant-associated and newly described type strains.</title>
        <authorList>
            <person name="Whitman W."/>
        </authorList>
    </citation>
    <scope>NUCLEOTIDE SEQUENCE [LARGE SCALE GENOMIC DNA]</scope>
    <source>
        <strain evidence="3 4">CGMCC 1.12700</strain>
    </source>
</reference>
<evidence type="ECO:0000256" key="1">
    <source>
        <dbReference type="SAM" id="Phobius"/>
    </source>
</evidence>
<dbReference type="PANTHER" id="PTHR34220:SF7">
    <property type="entry name" value="SENSOR HISTIDINE KINASE YPDA"/>
    <property type="match status" value="1"/>
</dbReference>
<dbReference type="GO" id="GO:0016020">
    <property type="term" value="C:membrane"/>
    <property type="evidence" value="ECO:0007669"/>
    <property type="project" value="InterPro"/>
</dbReference>
<dbReference type="Proteomes" id="UP000240572">
    <property type="component" value="Unassembled WGS sequence"/>
</dbReference>
<dbReference type="InterPro" id="IPR050640">
    <property type="entry name" value="Bact_2-comp_sensor_kinase"/>
</dbReference>
<keyword evidence="1" id="KW-1133">Transmembrane helix</keyword>
<dbReference type="PANTHER" id="PTHR34220">
    <property type="entry name" value="SENSOR HISTIDINE KINASE YPDA"/>
    <property type="match status" value="1"/>
</dbReference>
<evidence type="ECO:0000313" key="4">
    <source>
        <dbReference type="Proteomes" id="UP000240572"/>
    </source>
</evidence>
<dbReference type="Gene3D" id="3.30.565.10">
    <property type="entry name" value="Histidine kinase-like ATPase, C-terminal domain"/>
    <property type="match status" value="1"/>
</dbReference>
<keyword evidence="4" id="KW-1185">Reference proteome</keyword>
<keyword evidence="1" id="KW-0812">Transmembrane</keyword>
<accession>A0A2P8D7S2</accession>
<keyword evidence="3" id="KW-0418">Kinase</keyword>
<organism evidence="3 4">
    <name type="scientific">Taibaiella chishuiensis</name>
    <dbReference type="NCBI Taxonomy" id="1434707"/>
    <lineage>
        <taxon>Bacteria</taxon>
        <taxon>Pseudomonadati</taxon>
        <taxon>Bacteroidota</taxon>
        <taxon>Chitinophagia</taxon>
        <taxon>Chitinophagales</taxon>
        <taxon>Chitinophagaceae</taxon>
        <taxon>Taibaiella</taxon>
    </lineage>
</organism>
<feature type="transmembrane region" description="Helical" evidence="1">
    <location>
        <begin position="51"/>
        <end position="69"/>
    </location>
</feature>
<proteinExistence type="predicted"/>
<evidence type="ECO:0000313" key="3">
    <source>
        <dbReference type="EMBL" id="PSK93276.1"/>
    </source>
</evidence>
<dbReference type="AlphaFoldDB" id="A0A2P8D7S2"/>
<sequence>MSMDFFFAPSFHLPIEFIILFQQFWVFYTAYAFLYFLFLAPKRKKLYSIPLLLICVSGSYSFTLLYVFVYNKLYEPVVFTQQQIIFTVTQVTTQFFIPAIGYFFVVKFFMKQEKVKELEQQKLILQKELLQSENNFLRAQINPHFLYNCLNFFYSETFQQRPDVAEAIMLLSQMMRYSLTDFSATRGLANLEDEIEHIQNVVQLNKFRFSDKIPVSLKIEGNTEHKKIVPMLLMTLVENIFKHADLKDAASKAEITCTIDEKEKKLIFTTVNKKNPVIAGVSQGLGISNIRQRLVLLYNSDKGLQTINEGNLFKVQLTIPYFEPEQTLHK</sequence>
<feature type="transmembrane region" description="Helical" evidence="1">
    <location>
        <begin position="20"/>
        <end position="39"/>
    </location>
</feature>
<feature type="domain" description="Signal transduction histidine kinase internal region" evidence="2">
    <location>
        <begin position="133"/>
        <end position="213"/>
    </location>
</feature>
<gene>
    <name evidence="3" type="ORF">B0I18_102246</name>
</gene>
<name>A0A2P8D7S2_9BACT</name>
<feature type="transmembrane region" description="Helical" evidence="1">
    <location>
        <begin position="84"/>
        <end position="106"/>
    </location>
</feature>
<dbReference type="InterPro" id="IPR036890">
    <property type="entry name" value="HATPase_C_sf"/>
</dbReference>
<dbReference type="Pfam" id="PF06580">
    <property type="entry name" value="His_kinase"/>
    <property type="match status" value="1"/>
</dbReference>
<dbReference type="GO" id="GO:0000155">
    <property type="term" value="F:phosphorelay sensor kinase activity"/>
    <property type="evidence" value="ECO:0007669"/>
    <property type="project" value="InterPro"/>
</dbReference>
<comment type="caution">
    <text evidence="3">The sequence shown here is derived from an EMBL/GenBank/DDBJ whole genome shotgun (WGS) entry which is preliminary data.</text>
</comment>
<dbReference type="EMBL" id="PYGD01000002">
    <property type="protein sequence ID" value="PSK93276.1"/>
    <property type="molecule type" value="Genomic_DNA"/>
</dbReference>
<evidence type="ECO:0000259" key="2">
    <source>
        <dbReference type="Pfam" id="PF06580"/>
    </source>
</evidence>
<dbReference type="InterPro" id="IPR010559">
    <property type="entry name" value="Sig_transdc_His_kin_internal"/>
</dbReference>
<keyword evidence="3" id="KW-0808">Transferase</keyword>
<protein>
    <submittedName>
        <fullName evidence="3">Histidine kinase</fullName>
    </submittedName>
</protein>